<evidence type="ECO:0000313" key="1">
    <source>
        <dbReference type="EMBL" id="PQO38605.1"/>
    </source>
</evidence>
<comment type="caution">
    <text evidence="1">The sequence shown here is derived from an EMBL/GenBank/DDBJ whole genome shotgun (WGS) entry which is preliminary data.</text>
</comment>
<dbReference type="Proteomes" id="UP000239388">
    <property type="component" value="Unassembled WGS sequence"/>
</dbReference>
<dbReference type="PROSITE" id="PS51257">
    <property type="entry name" value="PROKAR_LIPOPROTEIN"/>
    <property type="match status" value="1"/>
</dbReference>
<sequence length="139" mass="14781">MKSLLHPLPLVTTLACFVLLPGCFGGGDTPDLADVSGVVTLDGKPLAEATVLFQPLSGRPSAGTTDQDGKFRLRYTASETGAKIGDHKVIIRKEVAGKDRGGESVWKETVPDIYNQRTTLTATVEPGTNTINFELPNAK</sequence>
<reference evidence="1 2" key="1">
    <citation type="submission" date="2018-02" db="EMBL/GenBank/DDBJ databases">
        <title>Comparative genomes isolates from brazilian mangrove.</title>
        <authorList>
            <person name="Araujo J.E."/>
            <person name="Taketani R.G."/>
            <person name="Silva M.C.P."/>
            <person name="Loureco M.V."/>
            <person name="Andreote F.D."/>
        </authorList>
    </citation>
    <scope>NUCLEOTIDE SEQUENCE [LARGE SCALE GENOMIC DNA]</scope>
    <source>
        <strain evidence="1 2">NAP PRIS-MGV</strain>
    </source>
</reference>
<dbReference type="OrthoDB" id="286727at2"/>
<dbReference type="SUPFAM" id="SSF49464">
    <property type="entry name" value="Carboxypeptidase regulatory domain-like"/>
    <property type="match status" value="1"/>
</dbReference>
<proteinExistence type="predicted"/>
<dbReference type="AlphaFoldDB" id="A0A2S8G2D5"/>
<dbReference type="RefSeq" id="WP_105354128.1">
    <property type="nucleotide sequence ID" value="NZ_PUIB01000011.1"/>
</dbReference>
<name>A0A2S8G2D5_9BACT</name>
<evidence type="ECO:0008006" key="3">
    <source>
        <dbReference type="Google" id="ProtNLM"/>
    </source>
</evidence>
<organism evidence="1 2">
    <name type="scientific">Blastopirellula marina</name>
    <dbReference type="NCBI Taxonomy" id="124"/>
    <lineage>
        <taxon>Bacteria</taxon>
        <taxon>Pseudomonadati</taxon>
        <taxon>Planctomycetota</taxon>
        <taxon>Planctomycetia</taxon>
        <taxon>Pirellulales</taxon>
        <taxon>Pirellulaceae</taxon>
        <taxon>Blastopirellula</taxon>
    </lineage>
</organism>
<dbReference type="InterPro" id="IPR008969">
    <property type="entry name" value="CarboxyPept-like_regulatory"/>
</dbReference>
<gene>
    <name evidence="1" type="ORF">C5Y98_11200</name>
</gene>
<accession>A0A2S8G2D5</accession>
<evidence type="ECO:0000313" key="2">
    <source>
        <dbReference type="Proteomes" id="UP000239388"/>
    </source>
</evidence>
<dbReference type="EMBL" id="PUIB01000011">
    <property type="protein sequence ID" value="PQO38605.1"/>
    <property type="molecule type" value="Genomic_DNA"/>
</dbReference>
<protein>
    <recommendedName>
        <fullName evidence="3">Carboxypeptidase regulatory-like domain-containing protein</fullName>
    </recommendedName>
</protein>